<organism evidence="8 9">
    <name type="scientific">Tectimicrobiota bacterium</name>
    <dbReference type="NCBI Taxonomy" id="2528274"/>
    <lineage>
        <taxon>Bacteria</taxon>
        <taxon>Pseudomonadati</taxon>
        <taxon>Nitrospinota/Tectimicrobiota group</taxon>
        <taxon>Candidatus Tectimicrobiota</taxon>
    </lineage>
</organism>
<dbReference type="Gene3D" id="2.102.10.10">
    <property type="entry name" value="Rieske [2Fe-2S] iron-sulphur domain"/>
    <property type="match status" value="1"/>
</dbReference>
<keyword evidence="2" id="KW-0001">2Fe-2S</keyword>
<evidence type="ECO:0000256" key="4">
    <source>
        <dbReference type="ARBA" id="ARBA00023002"/>
    </source>
</evidence>
<evidence type="ECO:0000256" key="5">
    <source>
        <dbReference type="ARBA" id="ARBA00023004"/>
    </source>
</evidence>
<dbReference type="InterPro" id="IPR017941">
    <property type="entry name" value="Rieske_2Fe-2S"/>
</dbReference>
<reference evidence="8" key="1">
    <citation type="submission" date="2019-03" db="EMBL/GenBank/DDBJ databases">
        <title>Lake Tanganyika Metagenome-Assembled Genomes (MAGs).</title>
        <authorList>
            <person name="Tran P."/>
        </authorList>
    </citation>
    <scope>NUCLEOTIDE SEQUENCE</scope>
    <source>
        <strain evidence="8">K_DeepCast_65m_m2_066</strain>
    </source>
</reference>
<dbReference type="GO" id="GO:0005506">
    <property type="term" value="F:iron ion binding"/>
    <property type="evidence" value="ECO:0007669"/>
    <property type="project" value="InterPro"/>
</dbReference>
<dbReference type="InterPro" id="IPR001663">
    <property type="entry name" value="Rng_hydr_dOase-A"/>
</dbReference>
<dbReference type="PRINTS" id="PR00090">
    <property type="entry name" value="RNGDIOXGNASE"/>
</dbReference>
<dbReference type="AlphaFoldDB" id="A0A937VYY0"/>
<dbReference type="Proteomes" id="UP000712673">
    <property type="component" value="Unassembled WGS sequence"/>
</dbReference>
<comment type="similarity">
    <text evidence="1">Belongs to the bacterial ring-hydroxylating dioxygenase alpha subunit family.</text>
</comment>
<dbReference type="PROSITE" id="PS51296">
    <property type="entry name" value="RIESKE"/>
    <property type="match status" value="1"/>
</dbReference>
<dbReference type="PANTHER" id="PTHR43756">
    <property type="entry name" value="CHOLINE MONOOXYGENASE, CHLOROPLASTIC"/>
    <property type="match status" value="1"/>
</dbReference>
<dbReference type="PROSITE" id="PS00570">
    <property type="entry name" value="RING_HYDROXYL_ALPHA"/>
    <property type="match status" value="1"/>
</dbReference>
<evidence type="ECO:0000256" key="3">
    <source>
        <dbReference type="ARBA" id="ARBA00022723"/>
    </source>
</evidence>
<evidence type="ECO:0000313" key="8">
    <source>
        <dbReference type="EMBL" id="MBM3222191.1"/>
    </source>
</evidence>
<evidence type="ECO:0000256" key="6">
    <source>
        <dbReference type="ARBA" id="ARBA00023014"/>
    </source>
</evidence>
<keyword evidence="6" id="KW-0411">Iron-sulfur</keyword>
<name>A0A937VYY0_UNCTE</name>
<comment type="caution">
    <text evidence="8">The sequence shown here is derived from an EMBL/GenBank/DDBJ whole genome shotgun (WGS) entry which is preliminary data.</text>
</comment>
<keyword evidence="5" id="KW-0408">Iron</keyword>
<keyword evidence="4" id="KW-0560">Oxidoreductase</keyword>
<dbReference type="GO" id="GO:0051537">
    <property type="term" value="F:2 iron, 2 sulfur cluster binding"/>
    <property type="evidence" value="ECO:0007669"/>
    <property type="project" value="UniProtKB-KW"/>
</dbReference>
<proteinExistence type="inferred from homology"/>
<dbReference type="Pfam" id="PF00355">
    <property type="entry name" value="Rieske"/>
    <property type="match status" value="1"/>
</dbReference>
<dbReference type="SUPFAM" id="SSF50022">
    <property type="entry name" value="ISP domain"/>
    <property type="match status" value="1"/>
</dbReference>
<dbReference type="GO" id="GO:0016491">
    <property type="term" value="F:oxidoreductase activity"/>
    <property type="evidence" value="ECO:0007669"/>
    <property type="project" value="UniProtKB-KW"/>
</dbReference>
<protein>
    <submittedName>
        <fullName evidence="8">Rieske 2Fe-2S domain-containing protein</fullName>
    </submittedName>
</protein>
<evidence type="ECO:0000256" key="1">
    <source>
        <dbReference type="ARBA" id="ARBA00008751"/>
    </source>
</evidence>
<dbReference type="InterPro" id="IPR015881">
    <property type="entry name" value="ARHD_Rieske_2Fe_2S"/>
</dbReference>
<dbReference type="InterPro" id="IPR036922">
    <property type="entry name" value="Rieske_2Fe-2S_sf"/>
</dbReference>
<evidence type="ECO:0000259" key="7">
    <source>
        <dbReference type="PROSITE" id="PS51296"/>
    </source>
</evidence>
<dbReference type="EMBL" id="VGLS01000001">
    <property type="protein sequence ID" value="MBM3222191.1"/>
    <property type="molecule type" value="Genomic_DNA"/>
</dbReference>
<gene>
    <name evidence="8" type="ORF">FJZ47_00080</name>
</gene>
<dbReference type="PANTHER" id="PTHR43756:SF1">
    <property type="entry name" value="3-PHENYLPROPIONATE_CINNAMIC ACID DIOXYGENASE SUBUNIT ALPHA"/>
    <property type="match status" value="1"/>
</dbReference>
<keyword evidence="3" id="KW-0479">Metal-binding</keyword>
<sequence>MSTTIAPVALDQSWPEAGMTRVPFWAYADARVYAQEISRIFWGESWAYVGLEVEIPHPGDFKQVTLGDRPVIMVRDTQGDVRVLVNRCAHRGVKFCRVPTGNVPRCTCPYHQWGYDL</sequence>
<feature type="domain" description="Rieske" evidence="7">
    <location>
        <begin position="46"/>
        <end position="117"/>
    </location>
</feature>
<evidence type="ECO:0000313" key="9">
    <source>
        <dbReference type="Proteomes" id="UP000712673"/>
    </source>
</evidence>
<accession>A0A937VYY0</accession>
<evidence type="ECO:0000256" key="2">
    <source>
        <dbReference type="ARBA" id="ARBA00022714"/>
    </source>
</evidence>